<dbReference type="PANTHER" id="PTHR30607">
    <property type="entry name" value="POTASSIUM-TRANSPORTING ATPASE A CHAIN"/>
    <property type="match status" value="1"/>
</dbReference>
<keyword evidence="8 10" id="KW-0406">Ion transport</keyword>
<evidence type="ECO:0000256" key="10">
    <source>
        <dbReference type="HAMAP-Rule" id="MF_00275"/>
    </source>
</evidence>
<feature type="transmembrane region" description="Helical" evidence="10">
    <location>
        <begin position="253"/>
        <end position="274"/>
    </location>
</feature>
<dbReference type="OrthoDB" id="9763796at2"/>
<name>A0A2U8DTZ9_9CLOT</name>
<evidence type="ECO:0000256" key="5">
    <source>
        <dbReference type="ARBA" id="ARBA00022692"/>
    </source>
</evidence>
<evidence type="ECO:0000313" key="12">
    <source>
        <dbReference type="EMBL" id="AWI05704.1"/>
    </source>
</evidence>
<keyword evidence="13" id="KW-1185">Reference proteome</keyword>
<keyword evidence="9 10" id="KW-0472">Membrane</keyword>
<dbReference type="InterPro" id="IPR004623">
    <property type="entry name" value="KdpA"/>
</dbReference>
<feature type="transmembrane region" description="Helical" evidence="10">
    <location>
        <begin position="479"/>
        <end position="504"/>
    </location>
</feature>
<evidence type="ECO:0000259" key="11">
    <source>
        <dbReference type="PROSITE" id="PS50999"/>
    </source>
</evidence>
<protein>
    <recommendedName>
        <fullName evidence="10">Potassium-transporting ATPase potassium-binding subunit</fullName>
    </recommendedName>
    <alternativeName>
        <fullName evidence="10">ATP phosphohydrolase [potassium-transporting] A chain</fullName>
    </alternativeName>
    <alternativeName>
        <fullName evidence="10">Potassium-binding and translocating subunit A</fullName>
    </alternativeName>
    <alternativeName>
        <fullName evidence="10">Potassium-translocating ATPase A chain</fullName>
    </alternativeName>
</protein>
<keyword evidence="3 10" id="KW-1003">Cell membrane</keyword>
<evidence type="ECO:0000256" key="1">
    <source>
        <dbReference type="ARBA" id="ARBA00004141"/>
    </source>
</evidence>
<dbReference type="KEGG" id="cdrk:B9W14_14730"/>
<dbReference type="HAMAP" id="MF_00275">
    <property type="entry name" value="KdpA"/>
    <property type="match status" value="1"/>
</dbReference>
<feature type="transmembrane region" description="Helical" evidence="10">
    <location>
        <begin position="525"/>
        <end position="549"/>
    </location>
</feature>
<evidence type="ECO:0000256" key="3">
    <source>
        <dbReference type="ARBA" id="ARBA00022475"/>
    </source>
</evidence>
<evidence type="ECO:0000313" key="13">
    <source>
        <dbReference type="Proteomes" id="UP000244910"/>
    </source>
</evidence>
<keyword evidence="7 10" id="KW-1133">Transmembrane helix</keyword>
<dbReference type="PROSITE" id="PS50999">
    <property type="entry name" value="COX2_TM"/>
    <property type="match status" value="1"/>
</dbReference>
<keyword evidence="4 10" id="KW-0633">Potassium transport</keyword>
<dbReference type="PIRSF" id="PIRSF001294">
    <property type="entry name" value="K_ATPaseA"/>
    <property type="match status" value="1"/>
</dbReference>
<feature type="transmembrane region" description="Helical" evidence="10">
    <location>
        <begin position="416"/>
        <end position="438"/>
    </location>
</feature>
<feature type="transmembrane region" description="Helical" evidence="10">
    <location>
        <begin position="6"/>
        <end position="25"/>
    </location>
</feature>
<comment type="function">
    <text evidence="10">Part of the high-affinity ATP-driven potassium transport (or Kdp) system, which catalyzes the hydrolysis of ATP coupled with the electrogenic transport of potassium into the cytoplasm. This subunit binds the extracellular potassium ions and delivers the ions to the membrane domain of KdpB through an intramembrane tunnel.</text>
</comment>
<keyword evidence="5 10" id="KW-0812">Transmembrane</keyword>
<organism evidence="12 13">
    <name type="scientific">Clostridium drakei</name>
    <dbReference type="NCBI Taxonomy" id="332101"/>
    <lineage>
        <taxon>Bacteria</taxon>
        <taxon>Bacillati</taxon>
        <taxon>Bacillota</taxon>
        <taxon>Clostridia</taxon>
        <taxon>Eubacteriales</taxon>
        <taxon>Clostridiaceae</taxon>
        <taxon>Clostridium</taxon>
    </lineage>
</organism>
<dbReference type="GO" id="GO:0008556">
    <property type="term" value="F:P-type potassium transmembrane transporter activity"/>
    <property type="evidence" value="ECO:0007669"/>
    <property type="project" value="InterPro"/>
</dbReference>
<gene>
    <name evidence="10" type="primary">kdpA</name>
    <name evidence="12" type="ORF">B9W14_14730</name>
</gene>
<feature type="transmembrane region" description="Helical" evidence="10">
    <location>
        <begin position="63"/>
        <end position="82"/>
    </location>
</feature>
<sequence length="560" mass="60497">MEVLQIIIPLVIFILLVVPMGKYLYKVSTREKAFGDVFFDAIDNFIYKVCRIDKSEEMTWKQYIISIIVVNGVMTLLAYIILRTQGSLILNPNKIPGMEQSLTFNTVISFMTNTNLQDYSGESGLSHLSQMLVIIFMMFTSAATGFAAALAFMRGIIGRQKTLGNFFVDLTRVITRVLLPLSVIVTLLLAAQGVPQTLSGTHTITTIEGKLQDIALGPVAALEAIKHLGTNGGGFFGANSAHPFENPTPISNLIELLSMMILPGAVVYTFGLMLKNKKQGWTIFAAMSILFLLVLPVCYLAEKAGNPILAHVGLNQLMGNMEGKEVRFGIPQSALFTTVTTAFTTGTVNNMHDSLTPLGGLVPLFNMMLNVVFGGKGVGFMNMIMYAILTVFLCGLMVGRTPEFLSKKLEGKEIKLIALAIIIHPFLILMFSALALIVPQGLAGISNPGFHGLTQVVYQFTSSAANNGSGFEGLSDNTMFWNTTAGIVMFLGRYLSMIILIAVAGSLASKKAIPVTAGTFKTDNAMFSITLVVIVLIIGALTFLPAIALGPVAEHLTLMH</sequence>
<dbReference type="Proteomes" id="UP000244910">
    <property type="component" value="Chromosome"/>
</dbReference>
<accession>A0A2U8DTZ9</accession>
<evidence type="ECO:0000256" key="4">
    <source>
        <dbReference type="ARBA" id="ARBA00022538"/>
    </source>
</evidence>
<dbReference type="PANTHER" id="PTHR30607:SF2">
    <property type="entry name" value="POTASSIUM-TRANSPORTING ATPASE POTASSIUM-BINDING SUBUNIT"/>
    <property type="match status" value="1"/>
</dbReference>
<proteinExistence type="inferred from homology"/>
<evidence type="ECO:0000256" key="6">
    <source>
        <dbReference type="ARBA" id="ARBA00022958"/>
    </source>
</evidence>
<comment type="similarity">
    <text evidence="10">Belongs to the KdpA family.</text>
</comment>
<keyword evidence="6 10" id="KW-0630">Potassium</keyword>
<dbReference type="AlphaFoldDB" id="A0A2U8DTZ9"/>
<feature type="domain" description="Cytochrome oxidase subunit II transmembrane region profile" evidence="11">
    <location>
        <begin position="1"/>
        <end position="31"/>
    </location>
</feature>
<dbReference type="EMBL" id="CP020953">
    <property type="protein sequence ID" value="AWI05704.1"/>
    <property type="molecule type" value="Genomic_DNA"/>
</dbReference>
<feature type="transmembrane region" description="Helical" evidence="10">
    <location>
        <begin position="173"/>
        <end position="191"/>
    </location>
</feature>
<feature type="transmembrane region" description="Helical" evidence="10">
    <location>
        <begin position="131"/>
        <end position="152"/>
    </location>
</feature>
<dbReference type="InterPro" id="IPR011759">
    <property type="entry name" value="Cyt_c_oxidase_su2_TM_dom"/>
</dbReference>
<evidence type="ECO:0000256" key="2">
    <source>
        <dbReference type="ARBA" id="ARBA00022448"/>
    </source>
</evidence>
<dbReference type="Pfam" id="PF03814">
    <property type="entry name" value="KdpA"/>
    <property type="match status" value="1"/>
</dbReference>
<dbReference type="GO" id="GO:0030955">
    <property type="term" value="F:potassium ion binding"/>
    <property type="evidence" value="ECO:0007669"/>
    <property type="project" value="UniProtKB-UniRule"/>
</dbReference>
<dbReference type="RefSeq" id="WP_032076852.1">
    <property type="nucleotide sequence ID" value="NZ_CP020953.1"/>
</dbReference>
<evidence type="ECO:0000256" key="7">
    <source>
        <dbReference type="ARBA" id="ARBA00022989"/>
    </source>
</evidence>
<feature type="transmembrane region" description="Helical" evidence="10">
    <location>
        <begin position="281"/>
        <end position="302"/>
    </location>
</feature>
<comment type="subunit">
    <text evidence="10">The system is composed of three essential subunits: KdpA, KdpB and KdpC.</text>
</comment>
<reference evidence="13" key="1">
    <citation type="submission" date="2017-04" db="EMBL/GenBank/DDBJ databases">
        <authorList>
            <person name="Song Y."/>
            <person name="Cho B.-K."/>
        </authorList>
    </citation>
    <scope>NUCLEOTIDE SEQUENCE [LARGE SCALE GENOMIC DNA]</scope>
    <source>
        <strain evidence="13">SL1</strain>
    </source>
</reference>
<evidence type="ECO:0000256" key="9">
    <source>
        <dbReference type="ARBA" id="ARBA00023136"/>
    </source>
</evidence>
<dbReference type="NCBIfam" id="TIGR00680">
    <property type="entry name" value="kdpA"/>
    <property type="match status" value="1"/>
</dbReference>
<feature type="transmembrane region" description="Helical" evidence="10">
    <location>
        <begin position="377"/>
        <end position="396"/>
    </location>
</feature>
<comment type="subcellular location">
    <subcellularLocation>
        <location evidence="10">Cell membrane</location>
        <topology evidence="10">Multi-pass membrane protein</topology>
    </subcellularLocation>
    <subcellularLocation>
        <location evidence="1">Membrane</location>
        <topology evidence="1">Multi-pass membrane protein</topology>
    </subcellularLocation>
</comment>
<keyword evidence="2 10" id="KW-0813">Transport</keyword>
<dbReference type="GO" id="GO:0005886">
    <property type="term" value="C:plasma membrane"/>
    <property type="evidence" value="ECO:0007669"/>
    <property type="project" value="UniProtKB-SubCell"/>
</dbReference>
<dbReference type="GO" id="GO:0022900">
    <property type="term" value="P:electron transport chain"/>
    <property type="evidence" value="ECO:0007669"/>
    <property type="project" value="InterPro"/>
</dbReference>
<evidence type="ECO:0000256" key="8">
    <source>
        <dbReference type="ARBA" id="ARBA00023065"/>
    </source>
</evidence>